<keyword evidence="11" id="KW-0961">Cell wall biogenesis/degradation</keyword>
<dbReference type="PRINTS" id="PR00725">
    <property type="entry name" value="DADACBPTASE1"/>
</dbReference>
<organism evidence="17 18">
    <name type="scientific">Candidatus Fervidibacter sacchari</name>
    <dbReference type="NCBI Taxonomy" id="1448929"/>
    <lineage>
        <taxon>Bacteria</taxon>
        <taxon>Candidatus Fervidibacterota</taxon>
        <taxon>Candidatus Fervidibacter</taxon>
    </lineage>
</organism>
<dbReference type="InterPro" id="IPR001967">
    <property type="entry name" value="Peptidase_S11_N"/>
</dbReference>
<keyword evidence="14" id="KW-0812">Transmembrane</keyword>
<comment type="pathway">
    <text evidence="2">Cell wall biogenesis; peptidoglycan biosynthesis.</text>
</comment>
<keyword evidence="7" id="KW-0732">Signal</keyword>
<gene>
    <name evidence="17" type="ORF">M2350_001084</name>
</gene>
<proteinExistence type="inferred from homology"/>
<keyword evidence="10" id="KW-0573">Peptidoglycan synthesis</keyword>
<evidence type="ECO:0000256" key="14">
    <source>
        <dbReference type="SAM" id="Phobius"/>
    </source>
</evidence>
<evidence type="ECO:0000256" key="12">
    <source>
        <dbReference type="ARBA" id="ARBA00034000"/>
    </source>
</evidence>
<keyword evidence="5 17" id="KW-0121">Carboxypeptidase</keyword>
<evidence type="ECO:0000259" key="16">
    <source>
        <dbReference type="Pfam" id="PF07943"/>
    </source>
</evidence>
<dbReference type="GO" id="GO:0009002">
    <property type="term" value="F:serine-type D-Ala-D-Ala carboxypeptidase activity"/>
    <property type="evidence" value="ECO:0007669"/>
    <property type="project" value="UniProtKB-EC"/>
</dbReference>
<keyword evidence="18" id="KW-1185">Reference proteome</keyword>
<evidence type="ECO:0000256" key="3">
    <source>
        <dbReference type="ARBA" id="ARBA00007164"/>
    </source>
</evidence>
<dbReference type="EC" id="3.4.16.4" evidence="4"/>
<accession>A0ABT2ELY3</accession>
<evidence type="ECO:0000313" key="18">
    <source>
        <dbReference type="Proteomes" id="UP001204798"/>
    </source>
</evidence>
<comment type="function">
    <text evidence="1">Removes C-terminal D-alanyl residues from sugar-peptide cell wall precursors.</text>
</comment>
<dbReference type="EMBL" id="JANUCP010000002">
    <property type="protein sequence ID" value="MCS3918684.1"/>
    <property type="molecule type" value="Genomic_DNA"/>
</dbReference>
<dbReference type="SUPFAM" id="SSF69189">
    <property type="entry name" value="Penicillin-binding protein associated domain"/>
    <property type="match status" value="1"/>
</dbReference>
<dbReference type="InterPro" id="IPR012338">
    <property type="entry name" value="Beta-lactam/transpept-like"/>
</dbReference>
<sequence>MAHRFAILVLLLIFVRATLSQDLPITAKSALLADAETGEILWQRNPDLRCYPASLTKIMTAILVLERGNLGDWVIVPKEAAFTGESSMALKEGERVQLKDLLNAILVRSANDACVAAAIHLAGSVEKFVEWMNEKAKELGMTNTHFVNPHGLHHPQHFMTARDLLTLTRYALQNPTFRSIVSQREIVIAPTNKSALRRYRNRNKLLELYPGCDGVKTGYTVPAGKCLVASATRNGWQLIAIVLGSQDHFADCATLLDYGFNNFVRLILAEKGEKVALLHVPDGTTEWLWVTATDSVKVIMPKDKVGRIKSCLVQGNLRLPIRAGEIVGELIWDIPGASIHKVKLAAAHNLDWSWKAKARFWSIRFLCVLVLTFLLLKIVNRKRKGGRKT</sequence>
<evidence type="ECO:0000256" key="6">
    <source>
        <dbReference type="ARBA" id="ARBA00022670"/>
    </source>
</evidence>
<evidence type="ECO:0000256" key="9">
    <source>
        <dbReference type="ARBA" id="ARBA00022960"/>
    </source>
</evidence>
<evidence type="ECO:0000256" key="7">
    <source>
        <dbReference type="ARBA" id="ARBA00022729"/>
    </source>
</evidence>
<keyword evidence="14" id="KW-0472">Membrane</keyword>
<evidence type="ECO:0000256" key="8">
    <source>
        <dbReference type="ARBA" id="ARBA00022801"/>
    </source>
</evidence>
<evidence type="ECO:0000256" key="5">
    <source>
        <dbReference type="ARBA" id="ARBA00022645"/>
    </source>
</evidence>
<keyword evidence="8 17" id="KW-0378">Hydrolase</keyword>
<evidence type="ECO:0000313" key="17">
    <source>
        <dbReference type="EMBL" id="MCS3918684.1"/>
    </source>
</evidence>
<feature type="transmembrane region" description="Helical" evidence="14">
    <location>
        <begin position="360"/>
        <end position="379"/>
    </location>
</feature>
<dbReference type="InterPro" id="IPR018044">
    <property type="entry name" value="Peptidase_S11"/>
</dbReference>
<dbReference type="Pfam" id="PF00768">
    <property type="entry name" value="Peptidase_S11"/>
    <property type="match status" value="1"/>
</dbReference>
<dbReference type="PANTHER" id="PTHR21581:SF6">
    <property type="entry name" value="TRAFFICKING PROTEIN PARTICLE COMPLEX SUBUNIT 12"/>
    <property type="match status" value="1"/>
</dbReference>
<evidence type="ECO:0000256" key="11">
    <source>
        <dbReference type="ARBA" id="ARBA00023316"/>
    </source>
</evidence>
<comment type="caution">
    <text evidence="17">The sequence shown here is derived from an EMBL/GenBank/DDBJ whole genome shotgun (WGS) entry which is preliminary data.</text>
</comment>
<feature type="domain" description="Peptidase S11 D-alanyl-D-alanine carboxypeptidase A N-terminal" evidence="15">
    <location>
        <begin position="22"/>
        <end position="246"/>
    </location>
</feature>
<dbReference type="InterPro" id="IPR015956">
    <property type="entry name" value="Peniciliin-bd_prot_C_sf"/>
</dbReference>
<comment type="catalytic activity">
    <reaction evidence="12">
        <text>Preferential cleavage: (Ac)2-L-Lys-D-Ala-|-D-Ala. Also transpeptidation of peptidyl-alanyl moieties that are N-acyl substituents of D-alanine.</text>
        <dbReference type="EC" id="3.4.16.4"/>
    </reaction>
</comment>
<dbReference type="InterPro" id="IPR037167">
    <property type="entry name" value="Peptidase_S11_C_sf"/>
</dbReference>
<dbReference type="Gene3D" id="3.40.710.10">
    <property type="entry name" value="DD-peptidase/beta-lactamase superfamily"/>
    <property type="match status" value="1"/>
</dbReference>
<reference evidence="17 18" key="1">
    <citation type="submission" date="2022-08" db="EMBL/GenBank/DDBJ databases">
        <title>Bacterial and archaeal communities from various locations to study Microbial Dark Matter (Phase II).</title>
        <authorList>
            <person name="Stepanauskas R."/>
        </authorList>
    </citation>
    <scope>NUCLEOTIDE SEQUENCE [LARGE SCALE GENOMIC DNA]</scope>
    <source>
        <strain evidence="17 18">PD1</strain>
    </source>
</reference>
<keyword evidence="14" id="KW-1133">Transmembrane helix</keyword>
<feature type="domain" description="Peptidase S11 D-Ala-D-Ala carboxypeptidase A C-terminal" evidence="16">
    <location>
        <begin position="268"/>
        <end position="349"/>
    </location>
</feature>
<evidence type="ECO:0000256" key="2">
    <source>
        <dbReference type="ARBA" id="ARBA00004752"/>
    </source>
</evidence>
<keyword evidence="9" id="KW-0133">Cell shape</keyword>
<evidence type="ECO:0000256" key="4">
    <source>
        <dbReference type="ARBA" id="ARBA00012448"/>
    </source>
</evidence>
<dbReference type="PANTHER" id="PTHR21581">
    <property type="entry name" value="D-ALANYL-D-ALANINE CARBOXYPEPTIDASE"/>
    <property type="match status" value="1"/>
</dbReference>
<evidence type="ECO:0000256" key="13">
    <source>
        <dbReference type="RuleBase" id="RU004016"/>
    </source>
</evidence>
<keyword evidence="6" id="KW-0645">Protease</keyword>
<name>A0ABT2ELY3_9BACT</name>
<evidence type="ECO:0000259" key="15">
    <source>
        <dbReference type="Pfam" id="PF00768"/>
    </source>
</evidence>
<dbReference type="Proteomes" id="UP001204798">
    <property type="component" value="Unassembled WGS sequence"/>
</dbReference>
<dbReference type="SUPFAM" id="SSF56601">
    <property type="entry name" value="beta-lactamase/transpeptidase-like"/>
    <property type="match status" value="1"/>
</dbReference>
<dbReference type="Gene3D" id="2.60.410.10">
    <property type="entry name" value="D-Ala-D-Ala carboxypeptidase, C-terminal domain"/>
    <property type="match status" value="1"/>
</dbReference>
<dbReference type="Pfam" id="PF07943">
    <property type="entry name" value="PBP5_C"/>
    <property type="match status" value="1"/>
</dbReference>
<protein>
    <recommendedName>
        <fullName evidence="4">serine-type D-Ala-D-Ala carboxypeptidase</fullName>
        <ecNumber evidence="4">3.4.16.4</ecNumber>
    </recommendedName>
</protein>
<dbReference type="InterPro" id="IPR012907">
    <property type="entry name" value="Peptidase_S11_C"/>
</dbReference>
<comment type="similarity">
    <text evidence="3 13">Belongs to the peptidase S11 family.</text>
</comment>
<evidence type="ECO:0000256" key="10">
    <source>
        <dbReference type="ARBA" id="ARBA00022984"/>
    </source>
</evidence>
<evidence type="ECO:0000256" key="1">
    <source>
        <dbReference type="ARBA" id="ARBA00003217"/>
    </source>
</evidence>
<dbReference type="RefSeq" id="WP_259094688.1">
    <property type="nucleotide sequence ID" value="NZ_CP130454.1"/>
</dbReference>